<organism evidence="1 2">
    <name type="scientific">Sporolactobacillus inulinus</name>
    <dbReference type="NCBI Taxonomy" id="2078"/>
    <lineage>
        <taxon>Bacteria</taxon>
        <taxon>Bacillati</taxon>
        <taxon>Bacillota</taxon>
        <taxon>Bacilli</taxon>
        <taxon>Bacillales</taxon>
        <taxon>Sporolactobacillaceae</taxon>
        <taxon>Sporolactobacillus</taxon>
    </lineage>
</organism>
<reference evidence="1 2" key="1">
    <citation type="submission" date="2017-11" db="EMBL/GenBank/DDBJ databases">
        <title>Draft Genome Sequence of Sporolactobacillus inulinus NBRC 111894 Isolated from Koso, a Japanese Sugar-Vegetable Fermented Beverage.</title>
        <authorList>
            <person name="Chiou T.Y."/>
            <person name="Oshima K."/>
            <person name="Suda W."/>
            <person name="Hattori M."/>
            <person name="Takahashi T."/>
        </authorList>
    </citation>
    <scope>NUCLEOTIDE SEQUENCE [LARGE SCALE GENOMIC DNA]</scope>
    <source>
        <strain evidence="1 2">NBRC111894</strain>
    </source>
</reference>
<sequence length="75" mass="8381">MQNVPPLTVFMLIILYFSLLKSTDAACEQTKSPLSIGEPTDKGRISFVVPPSFKALKCFLSRAGYARKRLFLLTN</sequence>
<comment type="caution">
    <text evidence="1">The sequence shown here is derived from an EMBL/GenBank/DDBJ whole genome shotgun (WGS) entry which is preliminary data.</text>
</comment>
<name>A0A4Y1ZHI2_9BACL</name>
<dbReference type="EMBL" id="BEXB01000047">
    <property type="protein sequence ID" value="GAY78364.1"/>
    <property type="molecule type" value="Genomic_DNA"/>
</dbReference>
<protein>
    <submittedName>
        <fullName evidence="1">Uncharacterized protein</fullName>
    </submittedName>
</protein>
<proteinExistence type="predicted"/>
<dbReference type="Proteomes" id="UP000319716">
    <property type="component" value="Unassembled WGS sequence"/>
</dbReference>
<accession>A0A4Y1ZHI2</accession>
<gene>
    <name evidence="1" type="ORF">NBRC111894_3918</name>
</gene>
<dbReference type="AlphaFoldDB" id="A0A4Y1ZHI2"/>
<evidence type="ECO:0000313" key="2">
    <source>
        <dbReference type="Proteomes" id="UP000319716"/>
    </source>
</evidence>
<evidence type="ECO:0000313" key="1">
    <source>
        <dbReference type="EMBL" id="GAY78364.1"/>
    </source>
</evidence>